<dbReference type="AlphaFoldDB" id="A0A5C6FR36"/>
<feature type="transmembrane region" description="Helical" evidence="1">
    <location>
        <begin position="12"/>
        <end position="33"/>
    </location>
</feature>
<dbReference type="RefSeq" id="WP_146410425.1">
    <property type="nucleotide sequence ID" value="NZ_SJPZ01000001.1"/>
</dbReference>
<name>A0A5C6FR36_9PLAN</name>
<evidence type="ECO:0000256" key="1">
    <source>
        <dbReference type="SAM" id="Phobius"/>
    </source>
</evidence>
<protein>
    <submittedName>
        <fullName evidence="2">Uncharacterized protein</fullName>
    </submittedName>
</protein>
<proteinExistence type="predicted"/>
<feature type="transmembrane region" description="Helical" evidence="1">
    <location>
        <begin position="53"/>
        <end position="75"/>
    </location>
</feature>
<sequence>MRPLSRRRAFGLIVISSLIFTAALVLFCLALGLDLRNEGWSGPKSDLLQSGRSIAMVVASAVMLAVAIVMFFVGLHRISKPDDLR</sequence>
<keyword evidence="1" id="KW-1133">Transmembrane helix</keyword>
<comment type="caution">
    <text evidence="2">The sequence shown here is derived from an EMBL/GenBank/DDBJ whole genome shotgun (WGS) entry which is preliminary data.</text>
</comment>
<evidence type="ECO:0000313" key="2">
    <source>
        <dbReference type="EMBL" id="TWU64811.1"/>
    </source>
</evidence>
<keyword evidence="1" id="KW-0472">Membrane</keyword>
<reference evidence="2 3" key="1">
    <citation type="submission" date="2019-02" db="EMBL/GenBank/DDBJ databases">
        <title>Deep-cultivation of Planctomycetes and their phenomic and genomic characterization uncovers novel biology.</title>
        <authorList>
            <person name="Wiegand S."/>
            <person name="Jogler M."/>
            <person name="Boedeker C."/>
            <person name="Pinto D."/>
            <person name="Vollmers J."/>
            <person name="Rivas-Marin E."/>
            <person name="Kohn T."/>
            <person name="Peeters S.H."/>
            <person name="Heuer A."/>
            <person name="Rast P."/>
            <person name="Oberbeckmann S."/>
            <person name="Bunk B."/>
            <person name="Jeske O."/>
            <person name="Meyerdierks A."/>
            <person name="Storesund J.E."/>
            <person name="Kallscheuer N."/>
            <person name="Luecker S."/>
            <person name="Lage O.M."/>
            <person name="Pohl T."/>
            <person name="Merkel B.J."/>
            <person name="Hornburger P."/>
            <person name="Mueller R.-W."/>
            <person name="Bruemmer F."/>
            <person name="Labrenz M."/>
            <person name="Spormann A.M."/>
            <person name="Op Den Camp H."/>
            <person name="Overmann J."/>
            <person name="Amann R."/>
            <person name="Jetten M.S.M."/>
            <person name="Mascher T."/>
            <person name="Medema M.H."/>
            <person name="Devos D.P."/>
            <person name="Kaster A.-K."/>
            <person name="Ovreas L."/>
            <person name="Rohde M."/>
            <person name="Galperin M.Y."/>
            <person name="Jogler C."/>
        </authorList>
    </citation>
    <scope>NUCLEOTIDE SEQUENCE [LARGE SCALE GENOMIC DNA]</scope>
    <source>
        <strain evidence="2 3">V7</strain>
    </source>
</reference>
<evidence type="ECO:0000313" key="3">
    <source>
        <dbReference type="Proteomes" id="UP000316476"/>
    </source>
</evidence>
<gene>
    <name evidence="2" type="ORF">V7x_03550</name>
</gene>
<organism evidence="2 3">
    <name type="scientific">Crateriforma conspicua</name>
    <dbReference type="NCBI Taxonomy" id="2527996"/>
    <lineage>
        <taxon>Bacteria</taxon>
        <taxon>Pseudomonadati</taxon>
        <taxon>Planctomycetota</taxon>
        <taxon>Planctomycetia</taxon>
        <taxon>Planctomycetales</taxon>
        <taxon>Planctomycetaceae</taxon>
        <taxon>Crateriforma</taxon>
    </lineage>
</organism>
<dbReference type="EMBL" id="SJPZ01000001">
    <property type="protein sequence ID" value="TWU64811.1"/>
    <property type="molecule type" value="Genomic_DNA"/>
</dbReference>
<keyword evidence="1" id="KW-0812">Transmembrane</keyword>
<dbReference type="OrthoDB" id="9909155at2"/>
<accession>A0A5C6FR36</accession>
<dbReference type="Proteomes" id="UP000316476">
    <property type="component" value="Unassembled WGS sequence"/>
</dbReference>